<dbReference type="AlphaFoldDB" id="A0A3Q0E6T5"/>
<evidence type="ECO:0000256" key="6">
    <source>
        <dbReference type="ARBA" id="ARBA00022454"/>
    </source>
</evidence>
<dbReference type="GO" id="GO:0007283">
    <property type="term" value="P:spermatogenesis"/>
    <property type="evidence" value="ECO:0007669"/>
    <property type="project" value="UniProtKB-KW"/>
</dbReference>
<evidence type="ECO:0000256" key="8">
    <source>
        <dbReference type="ARBA" id="ARBA00022723"/>
    </source>
</evidence>
<dbReference type="STRING" id="1868482.ENSTSYP00000025413"/>
<evidence type="ECO:0000256" key="4">
    <source>
        <dbReference type="ARBA" id="ARBA00007136"/>
    </source>
</evidence>
<keyword evidence="14" id="KW-0544">Nucleosome core</keyword>
<keyword evidence="9" id="KW-0221">Differentiation</keyword>
<keyword evidence="12" id="KW-0238">DNA-binding</keyword>
<keyword evidence="11" id="KW-0744">Spermatogenesis</keyword>
<keyword evidence="6" id="KW-0158">Chromosome</keyword>
<evidence type="ECO:0000256" key="12">
    <source>
        <dbReference type="ARBA" id="ARBA00023125"/>
    </source>
</evidence>
<dbReference type="GO" id="GO:0030154">
    <property type="term" value="P:cell differentiation"/>
    <property type="evidence" value="ECO:0007669"/>
    <property type="project" value="UniProtKB-KW"/>
</dbReference>
<dbReference type="GO" id="GO:0003677">
    <property type="term" value="F:DNA binding"/>
    <property type="evidence" value="ECO:0007669"/>
    <property type="project" value="UniProtKB-KW"/>
</dbReference>
<comment type="subcellular location">
    <subcellularLocation>
        <location evidence="2">Chromosome</location>
    </subcellularLocation>
    <subcellularLocation>
        <location evidence="3">Nucleus</location>
        <location evidence="3">Nucleolus</location>
    </subcellularLocation>
</comment>
<evidence type="ECO:0000256" key="1">
    <source>
        <dbReference type="ARBA" id="ARBA00003760"/>
    </source>
</evidence>
<feature type="compositionally biased region" description="Low complexity" evidence="15">
    <location>
        <begin position="44"/>
        <end position="63"/>
    </location>
</feature>
<dbReference type="KEGG" id="csyr:103264162"/>
<keyword evidence="8" id="KW-0479">Metal-binding</keyword>
<dbReference type="OrthoDB" id="9809326at2759"/>
<comment type="similarity">
    <text evidence="4">Belongs to the nuclear transition protein 2 family.</text>
</comment>
<proteinExistence type="inferred from homology"/>
<dbReference type="RefSeq" id="XP_021569985.1">
    <property type="nucleotide sequence ID" value="XM_021714310.1"/>
</dbReference>
<dbReference type="PROSITE" id="PS00971">
    <property type="entry name" value="TP2_2"/>
    <property type="match status" value="1"/>
</dbReference>
<comment type="function">
    <text evidence="1">Plays a key role in the replacement of histones to protamine in the elongating spermatids of mammals. In condensing spermatids, loaded onto the nucleosomes, where it promotes the recruitment and processing of protamines, which are responsible for histone eviction.</text>
</comment>
<evidence type="ECO:0000256" key="5">
    <source>
        <dbReference type="ARBA" id="ARBA00014084"/>
    </source>
</evidence>
<evidence type="ECO:0000256" key="13">
    <source>
        <dbReference type="ARBA" id="ARBA00023242"/>
    </source>
</evidence>
<evidence type="ECO:0000256" key="9">
    <source>
        <dbReference type="ARBA" id="ARBA00022782"/>
    </source>
</evidence>
<dbReference type="GO" id="GO:0005730">
    <property type="term" value="C:nucleolus"/>
    <property type="evidence" value="ECO:0007669"/>
    <property type="project" value="UniProtKB-SubCell"/>
</dbReference>
<keyword evidence="13" id="KW-0539">Nucleus</keyword>
<evidence type="ECO:0000313" key="17">
    <source>
        <dbReference type="RefSeq" id="XP_021569985.1"/>
    </source>
</evidence>
<reference evidence="17" key="1">
    <citation type="submission" date="2025-08" db="UniProtKB">
        <authorList>
            <consortium name="RefSeq"/>
        </authorList>
    </citation>
    <scope>IDENTIFICATION</scope>
</reference>
<dbReference type="GeneID" id="103264162"/>
<keyword evidence="7" id="KW-0217">Developmental protein</keyword>
<sequence>MDTKTQSFFIAHTQPHRNSRSQGHTCSHCSCHCQSCRQSCSWSRSPNQSLPSQQSQRPSSSLPPKHHRQAVHSHPSPARTPTHCGSRSKNRKASEGKASKRKMARRVQQVYRTKRQGPGPSVGIRDSHELCPRPLLPPIMANAPAVHTYSPRTLHTQSWGVF</sequence>
<feature type="region of interest" description="Disordered" evidence="15">
    <location>
        <begin position="44"/>
        <end position="129"/>
    </location>
</feature>
<dbReference type="PANTHER" id="PTHR17488">
    <property type="entry name" value="NUCLEAR TRANSITION PROTEIN 2"/>
    <property type="match status" value="1"/>
</dbReference>
<evidence type="ECO:0000256" key="10">
    <source>
        <dbReference type="ARBA" id="ARBA00022833"/>
    </source>
</evidence>
<evidence type="ECO:0000313" key="16">
    <source>
        <dbReference type="Proteomes" id="UP000189704"/>
    </source>
</evidence>
<dbReference type="GO" id="GO:0008270">
    <property type="term" value="F:zinc ion binding"/>
    <property type="evidence" value="ECO:0007669"/>
    <property type="project" value="TreeGrafter"/>
</dbReference>
<dbReference type="Pfam" id="PF01254">
    <property type="entry name" value="TP2"/>
    <property type="match status" value="1"/>
</dbReference>
<evidence type="ECO:0000256" key="7">
    <source>
        <dbReference type="ARBA" id="ARBA00022473"/>
    </source>
</evidence>
<organism evidence="16 17">
    <name type="scientific">Carlito syrichta</name>
    <name type="common">Philippine tarsier</name>
    <name type="synonym">Tarsius syrichta</name>
    <dbReference type="NCBI Taxonomy" id="1868482"/>
    <lineage>
        <taxon>Eukaryota</taxon>
        <taxon>Metazoa</taxon>
        <taxon>Chordata</taxon>
        <taxon>Craniata</taxon>
        <taxon>Vertebrata</taxon>
        <taxon>Euteleostomi</taxon>
        <taxon>Mammalia</taxon>
        <taxon>Eutheria</taxon>
        <taxon>Euarchontoglires</taxon>
        <taxon>Primates</taxon>
        <taxon>Haplorrhini</taxon>
        <taxon>Tarsiiformes</taxon>
        <taxon>Tarsiidae</taxon>
        <taxon>Carlito</taxon>
    </lineage>
</organism>
<dbReference type="GO" id="GO:0007341">
    <property type="term" value="P:penetration of zona pellucida"/>
    <property type="evidence" value="ECO:0007669"/>
    <property type="project" value="TreeGrafter"/>
</dbReference>
<evidence type="ECO:0000256" key="14">
    <source>
        <dbReference type="ARBA" id="ARBA00023269"/>
    </source>
</evidence>
<keyword evidence="10" id="KW-0862">Zinc</keyword>
<evidence type="ECO:0000256" key="15">
    <source>
        <dbReference type="SAM" id="MobiDB-lite"/>
    </source>
</evidence>
<dbReference type="GO" id="GO:0000786">
    <property type="term" value="C:nucleosome"/>
    <property type="evidence" value="ECO:0007669"/>
    <property type="project" value="UniProtKB-KW"/>
</dbReference>
<gene>
    <name evidence="17" type="primary">TNP2</name>
</gene>
<dbReference type="PANTHER" id="PTHR17488:SF0">
    <property type="entry name" value="NUCLEAR TRANSITION PROTEIN 2"/>
    <property type="match status" value="1"/>
</dbReference>
<evidence type="ECO:0000256" key="11">
    <source>
        <dbReference type="ARBA" id="ARBA00022871"/>
    </source>
</evidence>
<name>A0A3Q0E6T5_CARSF</name>
<accession>A0A3Q0E6T5</accession>
<dbReference type="CTD" id="7142"/>
<evidence type="ECO:0000256" key="3">
    <source>
        <dbReference type="ARBA" id="ARBA00004604"/>
    </source>
</evidence>
<dbReference type="GO" id="GO:0007340">
    <property type="term" value="P:acrosome reaction"/>
    <property type="evidence" value="ECO:0007669"/>
    <property type="project" value="TreeGrafter"/>
</dbReference>
<protein>
    <recommendedName>
        <fullName evidence="5">Nuclear transition protein 2</fullName>
    </recommendedName>
</protein>
<keyword evidence="16" id="KW-1185">Reference proteome</keyword>
<dbReference type="InterPro" id="IPR000678">
    <property type="entry name" value="TP2"/>
</dbReference>
<dbReference type="Proteomes" id="UP000189704">
    <property type="component" value="Unplaced"/>
</dbReference>
<evidence type="ECO:0000256" key="2">
    <source>
        <dbReference type="ARBA" id="ARBA00004286"/>
    </source>
</evidence>